<name>A0AC60P7R7_IXOPE</name>
<sequence length="801" mass="87461">ASPAVRPRLSRDQCGLLPLKTHFLAADELLRKAPGDDLAPPNRPAQVNALKHRRQVALVSCARGQNERRIGAANAPWSPPPPPLVNGSFAMIVCWVAVFTCWIDVAASGNLDTSFPVIFKGNDQSHFGYTVEIISNRDGNLTLVGAIKDQSTSNFQGANHTGALHKCRLETKGCTEVPIQRDASTDNIDTATAEYQYRELNDHMHLGMSLVSQPGPEGRVVVCAPKWKNQKYAETLYMLNGACYVMNKNLDDIKVLRPLIRKAFQVIEPETYLHALAEAGFSAHISQDNELILGTPGSMDWTGSLVTYGIPSDPEGELKLKVIGRLSTLKVPQIQQYIGYSVASGNFFESMGRSFVAGAPRDTADYRGAVYFFKPETPDSSNLNVQLKKEGEQMGSYFGASVLAIDLNMDNFTDLLVGAPLYSLQGTNGDEGKVYVYLSNGASLQLQDLKIMGSSVPGARFGSTIVNIGDLNLDGYPDVAIGSPYEHGYGAVYIYNGGKDGLKTTPAQIIEGRSTEGSPHGFGISISKAMDIDGNNYPDIVVGAYQSDQAYLFRAMPVVQARAWIEIDTKHVSSNKPNCVRNNVAFFCFPVTPCIQYDGKYVPEQIDFEFTIEMDTKKLEAHRGAFELNEGRTGISIREVRPLQRGRAMCFPQKALVFSNVQDLLTPFEFRLTFNISDGDITRRDAFCSTCPVLDASTITTVTNRTVFQVACGPDNVCWADLILKASIVGHETTSCRWPSTVKNRDDTEPAYLSRVEISLPENVDFVNIGTCESKGNATVSCDVGNPLNPGSEVCITLGAQ</sequence>
<organism evidence="1 2">
    <name type="scientific">Ixodes persulcatus</name>
    <name type="common">Taiga tick</name>
    <dbReference type="NCBI Taxonomy" id="34615"/>
    <lineage>
        <taxon>Eukaryota</taxon>
        <taxon>Metazoa</taxon>
        <taxon>Ecdysozoa</taxon>
        <taxon>Arthropoda</taxon>
        <taxon>Chelicerata</taxon>
        <taxon>Arachnida</taxon>
        <taxon>Acari</taxon>
        <taxon>Parasitiformes</taxon>
        <taxon>Ixodida</taxon>
        <taxon>Ixodoidea</taxon>
        <taxon>Ixodidae</taxon>
        <taxon>Ixodinae</taxon>
        <taxon>Ixodes</taxon>
    </lineage>
</organism>
<protein>
    <submittedName>
        <fullName evidence="1">Uncharacterized protein</fullName>
    </submittedName>
</protein>
<feature type="non-terminal residue" evidence="1">
    <location>
        <position position="1"/>
    </location>
</feature>
<gene>
    <name evidence="1" type="ORF">HPB47_007463</name>
</gene>
<comment type="caution">
    <text evidence="1">The sequence shown here is derived from an EMBL/GenBank/DDBJ whole genome shotgun (WGS) entry which is preliminary data.</text>
</comment>
<dbReference type="Proteomes" id="UP000805193">
    <property type="component" value="Unassembled WGS sequence"/>
</dbReference>
<reference evidence="1 2" key="1">
    <citation type="journal article" date="2020" name="Cell">
        <title>Large-Scale Comparative Analyses of Tick Genomes Elucidate Their Genetic Diversity and Vector Capacities.</title>
        <authorList>
            <consortium name="Tick Genome and Microbiome Consortium (TIGMIC)"/>
            <person name="Jia N."/>
            <person name="Wang J."/>
            <person name="Shi W."/>
            <person name="Du L."/>
            <person name="Sun Y."/>
            <person name="Zhan W."/>
            <person name="Jiang J.F."/>
            <person name="Wang Q."/>
            <person name="Zhang B."/>
            <person name="Ji P."/>
            <person name="Bell-Sakyi L."/>
            <person name="Cui X.M."/>
            <person name="Yuan T.T."/>
            <person name="Jiang B.G."/>
            <person name="Yang W.F."/>
            <person name="Lam T.T."/>
            <person name="Chang Q.C."/>
            <person name="Ding S.J."/>
            <person name="Wang X.J."/>
            <person name="Zhu J.G."/>
            <person name="Ruan X.D."/>
            <person name="Zhao L."/>
            <person name="Wei J.T."/>
            <person name="Ye R.Z."/>
            <person name="Que T.C."/>
            <person name="Du C.H."/>
            <person name="Zhou Y.H."/>
            <person name="Cheng J.X."/>
            <person name="Dai P.F."/>
            <person name="Guo W.B."/>
            <person name="Han X.H."/>
            <person name="Huang E.J."/>
            <person name="Li L.F."/>
            <person name="Wei W."/>
            <person name="Gao Y.C."/>
            <person name="Liu J.Z."/>
            <person name="Shao H.Z."/>
            <person name="Wang X."/>
            <person name="Wang C.C."/>
            <person name="Yang T.C."/>
            <person name="Huo Q.B."/>
            <person name="Li W."/>
            <person name="Chen H.Y."/>
            <person name="Chen S.E."/>
            <person name="Zhou L.G."/>
            <person name="Ni X.B."/>
            <person name="Tian J.H."/>
            <person name="Sheng Y."/>
            <person name="Liu T."/>
            <person name="Pan Y.S."/>
            <person name="Xia L.Y."/>
            <person name="Li J."/>
            <person name="Zhao F."/>
            <person name="Cao W.C."/>
        </authorList>
    </citation>
    <scope>NUCLEOTIDE SEQUENCE [LARGE SCALE GENOMIC DNA]</scope>
    <source>
        <strain evidence="1">Iper-2018</strain>
    </source>
</reference>
<accession>A0AC60P7R7</accession>
<proteinExistence type="predicted"/>
<dbReference type="EMBL" id="JABSTQ010011078">
    <property type="protein sequence ID" value="KAG0415367.1"/>
    <property type="molecule type" value="Genomic_DNA"/>
</dbReference>
<evidence type="ECO:0000313" key="2">
    <source>
        <dbReference type="Proteomes" id="UP000805193"/>
    </source>
</evidence>
<evidence type="ECO:0000313" key="1">
    <source>
        <dbReference type="EMBL" id="KAG0415367.1"/>
    </source>
</evidence>
<keyword evidence="2" id="KW-1185">Reference proteome</keyword>